<dbReference type="EMBL" id="CP124543">
    <property type="protein sequence ID" value="WGV25670.1"/>
    <property type="molecule type" value="Genomic_DNA"/>
</dbReference>
<dbReference type="KEGG" id="hbq:QI031_16735"/>
<accession>A0AAJ6NSV5</accession>
<dbReference type="EMBL" id="CP124543">
    <property type="protein sequence ID" value="WGV25928.1"/>
    <property type="molecule type" value="Genomic_DNA"/>
</dbReference>
<dbReference type="AlphaFoldDB" id="A0AAJ6NSV5"/>
<protein>
    <submittedName>
        <fullName evidence="3">Uncharacterized protein</fullName>
    </submittedName>
</protein>
<keyword evidence="4" id="KW-1185">Reference proteome</keyword>
<gene>
    <name evidence="1" type="ORF">QI031_16735</name>
    <name evidence="2" type="ORF">QI031_28785</name>
    <name evidence="3" type="ORF">QI031_30190</name>
</gene>
<dbReference type="EMBL" id="CP124543">
    <property type="protein sequence ID" value="WGV23471.1"/>
    <property type="molecule type" value="Genomic_DNA"/>
</dbReference>
<name>A0AAJ6NSV5_9CYAN</name>
<dbReference type="KEGG" id="hbq:QI031_28785"/>
<sequence length="180" mass="19523">MGRRKSAKQIEKELQYARAREAYNPPVREDGASTRKNPLIAVAYKPIQIAAGETAKKYKVQASQKSVVFFGQTALNLVDAGSEDPLPRGAKPAKVHATVSDDSPNIIRALGSNRPYKRYAPGNRGSNTQYSYTAPLSIQSAAALDNEVKTVFNAVKGKLGGAYGRVWFTPEYFVLTGSGE</sequence>
<organism evidence="3 4">
    <name type="scientific">Halotia branconii CENA392</name>
    <dbReference type="NCBI Taxonomy" id="1539056"/>
    <lineage>
        <taxon>Bacteria</taxon>
        <taxon>Bacillati</taxon>
        <taxon>Cyanobacteriota</taxon>
        <taxon>Cyanophyceae</taxon>
        <taxon>Nostocales</taxon>
        <taxon>Nodulariaceae</taxon>
        <taxon>Halotia</taxon>
    </lineage>
</organism>
<dbReference type="RefSeq" id="WP_281480797.1">
    <property type="nucleotide sequence ID" value="NZ_CP124543.1"/>
</dbReference>
<proteinExistence type="predicted"/>
<evidence type="ECO:0000313" key="3">
    <source>
        <dbReference type="EMBL" id="WGV25928.1"/>
    </source>
</evidence>
<dbReference type="Proteomes" id="UP001223520">
    <property type="component" value="Chromosome"/>
</dbReference>
<reference evidence="3 4" key="1">
    <citation type="journal article" date="2023" name="Limnol Oceanogr Lett">
        <title>Environmental adaptations by the intertidal Antarctic cyanobacterium Halotia branconii CENA392 as revealed using long-read genome sequencing.</title>
        <authorList>
            <person name="Dextro R.B."/>
            <person name="Delbaje E."/>
            <person name="Freitas P.N.N."/>
            <person name="Geraldes V."/>
            <person name="Pinto E."/>
            <person name="Long P.F."/>
            <person name="Fiore M.F."/>
        </authorList>
    </citation>
    <scope>NUCLEOTIDE SEQUENCE [LARGE SCALE GENOMIC DNA]</scope>
    <source>
        <strain evidence="3 4">CENA392</strain>
    </source>
</reference>
<evidence type="ECO:0000313" key="2">
    <source>
        <dbReference type="EMBL" id="WGV25670.1"/>
    </source>
</evidence>
<dbReference type="KEGG" id="hbq:QI031_30190"/>
<evidence type="ECO:0000313" key="1">
    <source>
        <dbReference type="EMBL" id="WGV23471.1"/>
    </source>
</evidence>
<evidence type="ECO:0000313" key="4">
    <source>
        <dbReference type="Proteomes" id="UP001223520"/>
    </source>
</evidence>